<feature type="transmembrane region" description="Helical" evidence="1">
    <location>
        <begin position="114"/>
        <end position="131"/>
    </location>
</feature>
<keyword evidence="1" id="KW-0812">Transmembrane</keyword>
<keyword evidence="1" id="KW-1133">Transmembrane helix</keyword>
<evidence type="ECO:0000313" key="2">
    <source>
        <dbReference type="EMBL" id="ABC80326.1"/>
    </source>
</evidence>
<proteinExistence type="predicted"/>
<evidence type="ECO:0000256" key="1">
    <source>
        <dbReference type="SAM" id="Phobius"/>
    </source>
</evidence>
<dbReference type="RefSeq" id="WP_011419609.1">
    <property type="nucleotide sequence ID" value="NC_007760.1"/>
</dbReference>
<gene>
    <name evidence="2" type="ordered locus">Adeh_0550</name>
</gene>
<dbReference type="DNASU" id="3886744"/>
<reference evidence="2 3" key="1">
    <citation type="submission" date="2006-01" db="EMBL/GenBank/DDBJ databases">
        <title>Complete sequence of Anaeromyxobacter dehalogenans 2CP-C.</title>
        <authorList>
            <consortium name="US DOE Joint Genome Institute"/>
            <person name="Copeland A."/>
            <person name="Lucas S."/>
            <person name="Lapidus A."/>
            <person name="Barry K."/>
            <person name="Detter J.C."/>
            <person name="Glavina T."/>
            <person name="Hammon N."/>
            <person name="Israni S."/>
            <person name="Pitluck S."/>
            <person name="Brettin T."/>
            <person name="Bruce D."/>
            <person name="Han C."/>
            <person name="Tapia R."/>
            <person name="Gilna P."/>
            <person name="Kiss H."/>
            <person name="Schmutz J."/>
            <person name="Larimer F."/>
            <person name="Land M."/>
            <person name="Kyrpides N."/>
            <person name="Anderson I."/>
            <person name="Sanford R.A."/>
            <person name="Ritalahti K.M."/>
            <person name="Thomas H.S."/>
            <person name="Kirby J.R."/>
            <person name="Zhulin I.B."/>
            <person name="Loeffler F.E."/>
            <person name="Richardson P."/>
        </authorList>
    </citation>
    <scope>NUCLEOTIDE SEQUENCE [LARGE SCALE GENOMIC DNA]</scope>
    <source>
        <strain evidence="2 3">2CP-C</strain>
    </source>
</reference>
<feature type="transmembrane region" description="Helical" evidence="1">
    <location>
        <begin position="12"/>
        <end position="35"/>
    </location>
</feature>
<feature type="transmembrane region" description="Helical" evidence="1">
    <location>
        <begin position="41"/>
        <end position="65"/>
    </location>
</feature>
<sequence length="156" mass="16367">MDRSPERRTAVMIWGALVAGPALFLVVALALPLAGEPAPGIAQPLLLVLTGLVLVEVPLSWLWAVRARLAGKAGGEAISVEEQARTRLIIAAALCEGAALFAVVVFMVTRDARALPLFAIAFGALLAHYPGDRHWARLCRGSGAGSSAPPNRLMRG</sequence>
<name>Q2INE0_ANADE</name>
<dbReference type="AlphaFoldDB" id="Q2INE0"/>
<dbReference type="EMBL" id="CP000251">
    <property type="protein sequence ID" value="ABC80326.1"/>
    <property type="molecule type" value="Genomic_DNA"/>
</dbReference>
<keyword evidence="1" id="KW-0472">Membrane</keyword>
<organism evidence="2 3">
    <name type="scientific">Anaeromyxobacter dehalogenans (strain 2CP-C)</name>
    <dbReference type="NCBI Taxonomy" id="290397"/>
    <lineage>
        <taxon>Bacteria</taxon>
        <taxon>Pseudomonadati</taxon>
        <taxon>Myxococcota</taxon>
        <taxon>Myxococcia</taxon>
        <taxon>Myxococcales</taxon>
        <taxon>Cystobacterineae</taxon>
        <taxon>Anaeromyxobacteraceae</taxon>
        <taxon>Anaeromyxobacter</taxon>
    </lineage>
</organism>
<evidence type="ECO:0008006" key="4">
    <source>
        <dbReference type="Google" id="ProtNLM"/>
    </source>
</evidence>
<dbReference type="Proteomes" id="UP000001935">
    <property type="component" value="Chromosome"/>
</dbReference>
<dbReference type="HOGENOM" id="CLU_1682982_0_0_7"/>
<evidence type="ECO:0000313" key="3">
    <source>
        <dbReference type="Proteomes" id="UP000001935"/>
    </source>
</evidence>
<feature type="transmembrane region" description="Helical" evidence="1">
    <location>
        <begin position="86"/>
        <end position="108"/>
    </location>
</feature>
<protein>
    <recommendedName>
        <fullName evidence="4">Transmembrane protein</fullName>
    </recommendedName>
</protein>
<accession>Q2INE0</accession>
<dbReference type="KEGG" id="ade:Adeh_0550"/>